<name>A0A0F9PXG6_9ZZZZ</name>
<dbReference type="EMBL" id="LAZR01004766">
    <property type="protein sequence ID" value="KKN05746.1"/>
    <property type="molecule type" value="Genomic_DNA"/>
</dbReference>
<reference evidence="1" key="1">
    <citation type="journal article" date="2015" name="Nature">
        <title>Complex archaea that bridge the gap between prokaryotes and eukaryotes.</title>
        <authorList>
            <person name="Spang A."/>
            <person name="Saw J.H."/>
            <person name="Jorgensen S.L."/>
            <person name="Zaremba-Niedzwiedzka K."/>
            <person name="Martijn J."/>
            <person name="Lind A.E."/>
            <person name="van Eijk R."/>
            <person name="Schleper C."/>
            <person name="Guy L."/>
            <person name="Ettema T.J."/>
        </authorList>
    </citation>
    <scope>NUCLEOTIDE SEQUENCE</scope>
</reference>
<gene>
    <name evidence="1" type="ORF">LCGC14_1084250</name>
</gene>
<evidence type="ECO:0000313" key="1">
    <source>
        <dbReference type="EMBL" id="KKN05746.1"/>
    </source>
</evidence>
<organism evidence="1">
    <name type="scientific">marine sediment metagenome</name>
    <dbReference type="NCBI Taxonomy" id="412755"/>
    <lineage>
        <taxon>unclassified sequences</taxon>
        <taxon>metagenomes</taxon>
        <taxon>ecological metagenomes</taxon>
    </lineage>
</organism>
<protein>
    <submittedName>
        <fullName evidence="1">Uncharacterized protein</fullName>
    </submittedName>
</protein>
<comment type="caution">
    <text evidence="1">The sequence shown here is derived from an EMBL/GenBank/DDBJ whole genome shotgun (WGS) entry which is preliminary data.</text>
</comment>
<accession>A0A0F9PXG6</accession>
<sequence>MFNPKISKIKQNCIKGLKNIKIEDTKELVSLASDVMALLYYSIRRNGLRRDLLIEDVKEQTNKKYTELVAK</sequence>
<dbReference type="AlphaFoldDB" id="A0A0F9PXG6"/>
<proteinExistence type="predicted"/>